<comment type="caution">
    <text evidence="1">The sequence shown here is derived from an EMBL/GenBank/DDBJ whole genome shotgun (WGS) entry which is preliminary data.</text>
</comment>
<dbReference type="EMBL" id="AHNP02000006">
    <property type="protein sequence ID" value="EPG58529.1"/>
    <property type="molecule type" value="Genomic_DNA"/>
</dbReference>
<proteinExistence type="predicted"/>
<evidence type="ECO:0000313" key="2">
    <source>
        <dbReference type="Proteomes" id="UP000014570"/>
    </source>
</evidence>
<accession>A0AAV3JGF6</accession>
<name>A0AAV3JGF6_LEPBO</name>
<dbReference type="AlphaFoldDB" id="A0AAV3JGF6"/>
<gene>
    <name evidence="1" type="ORF">LEP1GSC103_1029</name>
</gene>
<evidence type="ECO:0000313" key="1">
    <source>
        <dbReference type="EMBL" id="EPG58529.1"/>
    </source>
</evidence>
<sequence length="44" mass="5128">MFLGNTKGVHRFLFFLFERVGFFFLIAKKNPLGEFNMRGGSNEI</sequence>
<organism evidence="1 2">
    <name type="scientific">Leptospira borgpetersenii serovar Javanica str. UI 09931</name>
    <dbReference type="NCBI Taxonomy" id="1049767"/>
    <lineage>
        <taxon>Bacteria</taxon>
        <taxon>Pseudomonadati</taxon>
        <taxon>Spirochaetota</taxon>
        <taxon>Spirochaetia</taxon>
        <taxon>Leptospirales</taxon>
        <taxon>Leptospiraceae</taxon>
        <taxon>Leptospira</taxon>
    </lineage>
</organism>
<protein>
    <submittedName>
        <fullName evidence="1">Uncharacterized protein</fullName>
    </submittedName>
</protein>
<reference evidence="1 2" key="1">
    <citation type="submission" date="2013-04" db="EMBL/GenBank/DDBJ databases">
        <authorList>
            <person name="Harkins D.M."/>
            <person name="Durkin A.S."/>
            <person name="Brinkac L.M."/>
            <person name="Haft D.H."/>
            <person name="Selengut J.D."/>
            <person name="Sanka R."/>
            <person name="DePew J."/>
            <person name="Purushe J."/>
            <person name="Chanthongthip A."/>
            <person name="Lattana O."/>
            <person name="Phetsouvanh R."/>
            <person name="Newton P.N."/>
            <person name="Vinetz J.M."/>
            <person name="Sutton G.G."/>
            <person name="Nierman W.C."/>
            <person name="Fouts D.E."/>
        </authorList>
    </citation>
    <scope>NUCLEOTIDE SEQUENCE [LARGE SCALE GENOMIC DNA]</scope>
    <source>
        <strain evidence="1 2">UI 09931</strain>
    </source>
</reference>
<dbReference type="Proteomes" id="UP000014570">
    <property type="component" value="Unassembled WGS sequence"/>
</dbReference>